<name>A0A397W7K9_9GLOM</name>
<proteinExistence type="predicted"/>
<protein>
    <submittedName>
        <fullName evidence="1">Uncharacterized protein</fullName>
    </submittedName>
</protein>
<dbReference type="EMBL" id="QKWP01000024">
    <property type="protein sequence ID" value="RIB30012.1"/>
    <property type="molecule type" value="Genomic_DNA"/>
</dbReference>
<keyword evidence="2" id="KW-1185">Reference proteome</keyword>
<comment type="caution">
    <text evidence="1">The sequence shown here is derived from an EMBL/GenBank/DDBJ whole genome shotgun (WGS) entry which is preliminary data.</text>
</comment>
<dbReference type="AlphaFoldDB" id="A0A397W7K9"/>
<dbReference type="Proteomes" id="UP000266673">
    <property type="component" value="Unassembled WGS sequence"/>
</dbReference>
<sequence length="181" mass="20545">MKGIDHGMLDSICVFSSFGVLWSCFNNVYFLGIEETHSRSLLMNMKSWGLIFVFDIYDNPGSQNLGFEDNRQKFFFVKSSFVLVQFGVIFQIASNMPYGDFEGKVPKSLGQEASSSCFIDFRELHIGRAVVLRSNPSEGCSIKNFNFIPSSWVFFLFRIAVARVDFVCFPSRSKVILAFSV</sequence>
<accession>A0A397W7K9</accession>
<gene>
    <name evidence="1" type="ORF">C2G38_2027229</name>
</gene>
<evidence type="ECO:0000313" key="1">
    <source>
        <dbReference type="EMBL" id="RIB30012.1"/>
    </source>
</evidence>
<organism evidence="1 2">
    <name type="scientific">Gigaspora rosea</name>
    <dbReference type="NCBI Taxonomy" id="44941"/>
    <lineage>
        <taxon>Eukaryota</taxon>
        <taxon>Fungi</taxon>
        <taxon>Fungi incertae sedis</taxon>
        <taxon>Mucoromycota</taxon>
        <taxon>Glomeromycotina</taxon>
        <taxon>Glomeromycetes</taxon>
        <taxon>Diversisporales</taxon>
        <taxon>Gigasporaceae</taxon>
        <taxon>Gigaspora</taxon>
    </lineage>
</organism>
<reference evidence="1 2" key="1">
    <citation type="submission" date="2018-06" db="EMBL/GenBank/DDBJ databases">
        <title>Comparative genomics reveals the genomic features of Rhizophagus irregularis, R. cerebriforme, R. diaphanum and Gigaspora rosea, and their symbiotic lifestyle signature.</title>
        <authorList>
            <person name="Morin E."/>
            <person name="San Clemente H."/>
            <person name="Chen E.C.H."/>
            <person name="De La Providencia I."/>
            <person name="Hainaut M."/>
            <person name="Kuo A."/>
            <person name="Kohler A."/>
            <person name="Murat C."/>
            <person name="Tang N."/>
            <person name="Roy S."/>
            <person name="Loubradou J."/>
            <person name="Henrissat B."/>
            <person name="Grigoriev I.V."/>
            <person name="Corradi N."/>
            <person name="Roux C."/>
            <person name="Martin F.M."/>
        </authorList>
    </citation>
    <scope>NUCLEOTIDE SEQUENCE [LARGE SCALE GENOMIC DNA]</scope>
    <source>
        <strain evidence="1 2">DAOM 194757</strain>
    </source>
</reference>
<evidence type="ECO:0000313" key="2">
    <source>
        <dbReference type="Proteomes" id="UP000266673"/>
    </source>
</evidence>